<protein>
    <recommendedName>
        <fullName evidence="4">Secreted protein</fullName>
    </recommendedName>
</protein>
<dbReference type="AlphaFoldDB" id="A0A545VGF4"/>
<reference evidence="2 3" key="1">
    <citation type="journal article" date="2019" name="Appl. Microbiol. Biotechnol.">
        <title>Genome sequence of Isaria javanica and comparative genome analysis insights into family S53 peptidase evolution in fungal entomopathogens.</title>
        <authorList>
            <person name="Lin R."/>
            <person name="Zhang X."/>
            <person name="Xin B."/>
            <person name="Zou M."/>
            <person name="Gao Y."/>
            <person name="Qin F."/>
            <person name="Hu Q."/>
            <person name="Xie B."/>
            <person name="Cheng X."/>
        </authorList>
    </citation>
    <scope>NUCLEOTIDE SEQUENCE [LARGE SCALE GENOMIC DNA]</scope>
    <source>
        <strain evidence="2 3">IJ1G</strain>
    </source>
</reference>
<sequence length="106" mass="12101">MAKLFLDFFLFCGIGRCVLFFQVDLESIRTSEAAGDHVQKQHGKIISGFWRFGTGADGERIASFLFFQFLPDLYGGVTNILRTSFWQSLDRRIDGLCRSSYPFDSL</sequence>
<feature type="chain" id="PRO_5021797750" description="Secreted protein" evidence="1">
    <location>
        <begin position="18"/>
        <end position="106"/>
    </location>
</feature>
<keyword evidence="3" id="KW-1185">Reference proteome</keyword>
<evidence type="ECO:0000256" key="1">
    <source>
        <dbReference type="SAM" id="SignalP"/>
    </source>
</evidence>
<proteinExistence type="predicted"/>
<comment type="caution">
    <text evidence="2">The sequence shown here is derived from an EMBL/GenBank/DDBJ whole genome shotgun (WGS) entry which is preliminary data.</text>
</comment>
<feature type="signal peptide" evidence="1">
    <location>
        <begin position="1"/>
        <end position="17"/>
    </location>
</feature>
<name>A0A545VGF4_9HYPO</name>
<dbReference type="Proteomes" id="UP000315783">
    <property type="component" value="Unassembled WGS sequence"/>
</dbReference>
<dbReference type="EMBL" id="SPUK01000001">
    <property type="protein sequence ID" value="TQW00791.1"/>
    <property type="molecule type" value="Genomic_DNA"/>
</dbReference>
<evidence type="ECO:0000313" key="3">
    <source>
        <dbReference type="Proteomes" id="UP000315783"/>
    </source>
</evidence>
<evidence type="ECO:0000313" key="2">
    <source>
        <dbReference type="EMBL" id="TQW00791.1"/>
    </source>
</evidence>
<organism evidence="2 3">
    <name type="scientific">Cordyceps javanica</name>
    <dbReference type="NCBI Taxonomy" id="43265"/>
    <lineage>
        <taxon>Eukaryota</taxon>
        <taxon>Fungi</taxon>
        <taxon>Dikarya</taxon>
        <taxon>Ascomycota</taxon>
        <taxon>Pezizomycotina</taxon>
        <taxon>Sordariomycetes</taxon>
        <taxon>Hypocreomycetidae</taxon>
        <taxon>Hypocreales</taxon>
        <taxon>Cordycipitaceae</taxon>
        <taxon>Cordyceps</taxon>
    </lineage>
</organism>
<gene>
    <name evidence="2" type="ORF">IF1G_00722</name>
</gene>
<keyword evidence="1" id="KW-0732">Signal</keyword>
<evidence type="ECO:0008006" key="4">
    <source>
        <dbReference type="Google" id="ProtNLM"/>
    </source>
</evidence>
<accession>A0A545VGF4</accession>